<evidence type="ECO:0000256" key="1">
    <source>
        <dbReference type="SAM" id="Coils"/>
    </source>
</evidence>
<name>A0ABN9Q218_9DINO</name>
<proteinExistence type="predicted"/>
<feature type="compositionally biased region" description="Low complexity" evidence="2">
    <location>
        <begin position="45"/>
        <end position="54"/>
    </location>
</feature>
<protein>
    <recommendedName>
        <fullName evidence="5">RanBP2-type domain-containing protein</fullName>
    </recommendedName>
</protein>
<organism evidence="3 4">
    <name type="scientific">Prorocentrum cordatum</name>
    <dbReference type="NCBI Taxonomy" id="2364126"/>
    <lineage>
        <taxon>Eukaryota</taxon>
        <taxon>Sar</taxon>
        <taxon>Alveolata</taxon>
        <taxon>Dinophyceae</taxon>
        <taxon>Prorocentrales</taxon>
        <taxon>Prorocentraceae</taxon>
        <taxon>Prorocentrum</taxon>
    </lineage>
</organism>
<keyword evidence="1" id="KW-0175">Coiled coil</keyword>
<feature type="region of interest" description="Disordered" evidence="2">
    <location>
        <begin position="45"/>
        <end position="68"/>
    </location>
</feature>
<feature type="non-terminal residue" evidence="3">
    <location>
        <position position="1"/>
    </location>
</feature>
<dbReference type="EMBL" id="CAUYUJ010002203">
    <property type="protein sequence ID" value="CAK0799690.1"/>
    <property type="molecule type" value="Genomic_DNA"/>
</dbReference>
<evidence type="ECO:0000313" key="4">
    <source>
        <dbReference type="Proteomes" id="UP001189429"/>
    </source>
</evidence>
<evidence type="ECO:0008006" key="5">
    <source>
        <dbReference type="Google" id="ProtNLM"/>
    </source>
</evidence>
<feature type="non-terminal residue" evidence="3">
    <location>
        <position position="199"/>
    </location>
</feature>
<evidence type="ECO:0000313" key="3">
    <source>
        <dbReference type="EMBL" id="CAK0799690.1"/>
    </source>
</evidence>
<dbReference type="Proteomes" id="UP001189429">
    <property type="component" value="Unassembled WGS sequence"/>
</dbReference>
<sequence>VLPGPKYPVWGCGKCGESGNWASRLKCRSCGGAAPVRVQQDARAAAAKVVRPPQGRGGSGSNGGDQSRLAKEVKELKQQLAVVGFLKSHGIDSALIAKVEEAQERLQQCEIQKQELLKGIAEATESLAEARKDLEHHAKMLHKVNFKDVDDPVAVGMAGLDPTAADNAEGKQALETLKRLQRAAKEAAERKAAEGGRDP</sequence>
<evidence type="ECO:0000256" key="2">
    <source>
        <dbReference type="SAM" id="MobiDB-lite"/>
    </source>
</evidence>
<feature type="coiled-coil region" evidence="1">
    <location>
        <begin position="92"/>
        <end position="140"/>
    </location>
</feature>
<comment type="caution">
    <text evidence="3">The sequence shown here is derived from an EMBL/GenBank/DDBJ whole genome shotgun (WGS) entry which is preliminary data.</text>
</comment>
<gene>
    <name evidence="3" type="ORF">PCOR1329_LOCUS8052</name>
</gene>
<accession>A0ABN9Q218</accession>
<keyword evidence="4" id="KW-1185">Reference proteome</keyword>
<reference evidence="3" key="1">
    <citation type="submission" date="2023-10" db="EMBL/GenBank/DDBJ databases">
        <authorList>
            <person name="Chen Y."/>
            <person name="Shah S."/>
            <person name="Dougan E. K."/>
            <person name="Thang M."/>
            <person name="Chan C."/>
        </authorList>
    </citation>
    <scope>NUCLEOTIDE SEQUENCE [LARGE SCALE GENOMIC DNA]</scope>
</reference>